<reference evidence="2" key="1">
    <citation type="submission" date="2018-10" db="EMBL/GenBank/DDBJ databases">
        <title>Hidden diversity of soil giant viruses.</title>
        <authorList>
            <person name="Schulz F."/>
            <person name="Alteio L."/>
            <person name="Goudeau D."/>
            <person name="Ryan E.M."/>
            <person name="Malmstrom R.R."/>
            <person name="Blanchard J."/>
            <person name="Woyke T."/>
        </authorList>
    </citation>
    <scope>NUCLEOTIDE SEQUENCE</scope>
    <source>
        <strain evidence="2">HYV1</strain>
    </source>
</reference>
<organism evidence="2">
    <name type="scientific">Hyperionvirus sp</name>
    <dbReference type="NCBI Taxonomy" id="2487770"/>
    <lineage>
        <taxon>Viruses</taxon>
        <taxon>Varidnaviria</taxon>
        <taxon>Bamfordvirae</taxon>
        <taxon>Nucleocytoviricota</taxon>
        <taxon>Megaviricetes</taxon>
        <taxon>Imitervirales</taxon>
        <taxon>Mimiviridae</taxon>
        <taxon>Klosneuvirinae</taxon>
    </lineage>
</organism>
<protein>
    <submittedName>
        <fullName evidence="2">Uncharacterized protein</fullName>
    </submittedName>
</protein>
<name>A0A3G5AAA4_9VIRU</name>
<feature type="non-terminal residue" evidence="2">
    <location>
        <position position="1"/>
    </location>
</feature>
<proteinExistence type="predicted"/>
<evidence type="ECO:0000256" key="1">
    <source>
        <dbReference type="SAM" id="MobiDB-lite"/>
    </source>
</evidence>
<sequence>VIDMSERSDNSFGGGWGKSSWGSRNEPCVVK</sequence>
<gene>
    <name evidence="2" type="ORF">Hyperionvirus19_1</name>
</gene>
<feature type="region of interest" description="Disordered" evidence="1">
    <location>
        <begin position="1"/>
        <end position="31"/>
    </location>
</feature>
<dbReference type="EMBL" id="MK072401">
    <property type="protein sequence ID" value="AYV84177.1"/>
    <property type="molecule type" value="Genomic_DNA"/>
</dbReference>
<evidence type="ECO:0000313" key="2">
    <source>
        <dbReference type="EMBL" id="AYV84177.1"/>
    </source>
</evidence>
<accession>A0A3G5AAA4</accession>